<reference evidence="3" key="1">
    <citation type="submission" date="2021-06" db="EMBL/GenBank/DDBJ databases">
        <authorList>
            <person name="Kallberg Y."/>
            <person name="Tangrot J."/>
            <person name="Rosling A."/>
        </authorList>
    </citation>
    <scope>NUCLEOTIDE SEQUENCE</scope>
    <source>
        <strain evidence="3">MA453B</strain>
    </source>
</reference>
<gene>
    <name evidence="3" type="ORF">DERYTH_LOCUS22495</name>
</gene>
<dbReference type="InterPro" id="IPR007855">
    <property type="entry name" value="RDRP"/>
</dbReference>
<sequence length="82" mass="9028">QLSNIASKYHIEMPLSCSLVCVAGLTNTLEEGEIFIQLDSEAKYDERGMRISIIEGDVLLSCNPCVLPSDVQKARAVNNPYL</sequence>
<dbReference type="EC" id="2.7.7.48" evidence="1"/>
<feature type="non-terminal residue" evidence="3">
    <location>
        <position position="82"/>
    </location>
</feature>
<keyword evidence="1" id="KW-0694">RNA-binding</keyword>
<dbReference type="GO" id="GO:0003723">
    <property type="term" value="F:RNA binding"/>
    <property type="evidence" value="ECO:0007669"/>
    <property type="project" value="UniProtKB-KW"/>
</dbReference>
<dbReference type="PANTHER" id="PTHR23079">
    <property type="entry name" value="RNA-DEPENDENT RNA POLYMERASE"/>
    <property type="match status" value="1"/>
</dbReference>
<dbReference type="GO" id="GO:0031380">
    <property type="term" value="C:nuclear RNA-directed RNA polymerase complex"/>
    <property type="evidence" value="ECO:0007669"/>
    <property type="project" value="TreeGrafter"/>
</dbReference>
<comment type="catalytic activity">
    <reaction evidence="1">
        <text>RNA(n) + a ribonucleoside 5'-triphosphate = RNA(n+1) + diphosphate</text>
        <dbReference type="Rhea" id="RHEA:21248"/>
        <dbReference type="Rhea" id="RHEA-COMP:14527"/>
        <dbReference type="Rhea" id="RHEA-COMP:17342"/>
        <dbReference type="ChEBI" id="CHEBI:33019"/>
        <dbReference type="ChEBI" id="CHEBI:61557"/>
        <dbReference type="ChEBI" id="CHEBI:140395"/>
        <dbReference type="EC" id="2.7.7.48"/>
    </reaction>
</comment>
<evidence type="ECO:0000313" key="4">
    <source>
        <dbReference type="Proteomes" id="UP000789405"/>
    </source>
</evidence>
<protein>
    <recommendedName>
        <fullName evidence="1">RNA-dependent RNA polymerase</fullName>
        <ecNumber evidence="1">2.7.7.48</ecNumber>
    </recommendedName>
</protein>
<evidence type="ECO:0000256" key="1">
    <source>
        <dbReference type="RuleBase" id="RU363098"/>
    </source>
</evidence>
<comment type="caution">
    <text evidence="3">The sequence shown here is derived from an EMBL/GenBank/DDBJ whole genome shotgun (WGS) entry which is preliminary data.</text>
</comment>
<keyword evidence="1" id="KW-0696">RNA-directed RNA polymerase</keyword>
<dbReference type="OrthoDB" id="10055769at2759"/>
<comment type="similarity">
    <text evidence="1">Belongs to the RdRP family.</text>
</comment>
<organism evidence="3 4">
    <name type="scientific">Dentiscutata erythropus</name>
    <dbReference type="NCBI Taxonomy" id="1348616"/>
    <lineage>
        <taxon>Eukaryota</taxon>
        <taxon>Fungi</taxon>
        <taxon>Fungi incertae sedis</taxon>
        <taxon>Mucoromycota</taxon>
        <taxon>Glomeromycotina</taxon>
        <taxon>Glomeromycetes</taxon>
        <taxon>Diversisporales</taxon>
        <taxon>Gigasporaceae</taxon>
        <taxon>Dentiscutata</taxon>
    </lineage>
</organism>
<dbReference type="GO" id="GO:0030422">
    <property type="term" value="P:siRNA processing"/>
    <property type="evidence" value="ECO:0007669"/>
    <property type="project" value="TreeGrafter"/>
</dbReference>
<dbReference type="EMBL" id="CAJVPY010031381">
    <property type="protein sequence ID" value="CAG8796512.1"/>
    <property type="molecule type" value="Genomic_DNA"/>
</dbReference>
<keyword evidence="4" id="KW-1185">Reference proteome</keyword>
<evidence type="ECO:0000313" key="3">
    <source>
        <dbReference type="EMBL" id="CAG8796512.1"/>
    </source>
</evidence>
<evidence type="ECO:0000259" key="2">
    <source>
        <dbReference type="Pfam" id="PF05183"/>
    </source>
</evidence>
<dbReference type="Proteomes" id="UP000789405">
    <property type="component" value="Unassembled WGS sequence"/>
</dbReference>
<dbReference type="PANTHER" id="PTHR23079:SF55">
    <property type="entry name" value="RNA-DIRECTED RNA POLYMERASE"/>
    <property type="match status" value="1"/>
</dbReference>
<keyword evidence="1" id="KW-0548">Nucleotidyltransferase</keyword>
<name>A0A9N9JTH0_9GLOM</name>
<accession>A0A9N9JTH0</accession>
<feature type="non-terminal residue" evidence="3">
    <location>
        <position position="1"/>
    </location>
</feature>
<dbReference type="InterPro" id="IPR057596">
    <property type="entry name" value="RDRP_core"/>
</dbReference>
<dbReference type="GO" id="GO:0003968">
    <property type="term" value="F:RNA-directed RNA polymerase activity"/>
    <property type="evidence" value="ECO:0007669"/>
    <property type="project" value="UniProtKB-KW"/>
</dbReference>
<feature type="domain" description="RDRP core" evidence="2">
    <location>
        <begin position="2"/>
        <end position="80"/>
    </location>
</feature>
<keyword evidence="1" id="KW-0808">Transferase</keyword>
<dbReference type="Pfam" id="PF05183">
    <property type="entry name" value="RdRP"/>
    <property type="match status" value="1"/>
</dbReference>
<proteinExistence type="inferred from homology"/>
<dbReference type="AlphaFoldDB" id="A0A9N9JTH0"/>